<keyword evidence="2" id="KW-0808">Transferase</keyword>
<dbReference type="Gene3D" id="3.40.640.10">
    <property type="entry name" value="Type I PLP-dependent aspartate aminotransferase-like (Major domain)"/>
    <property type="match status" value="1"/>
</dbReference>
<dbReference type="InterPro" id="IPR004839">
    <property type="entry name" value="Aminotransferase_I/II_large"/>
</dbReference>
<evidence type="ECO:0000313" key="5">
    <source>
        <dbReference type="Proteomes" id="UP000016587"/>
    </source>
</evidence>
<dbReference type="PANTHER" id="PTHR13693">
    <property type="entry name" value="CLASS II AMINOTRANSFERASE/8-AMINO-7-OXONONANOATE SYNTHASE"/>
    <property type="match status" value="1"/>
</dbReference>
<dbReference type="PANTHER" id="PTHR13693:SF3">
    <property type="entry name" value="LD36009P"/>
    <property type="match status" value="1"/>
</dbReference>
<dbReference type="AlphaFoldDB" id="T2GG19"/>
<dbReference type="EMBL" id="CP006585">
    <property type="protein sequence ID" value="AGW15106.1"/>
    <property type="molecule type" value="Genomic_DNA"/>
</dbReference>
<evidence type="ECO:0000256" key="2">
    <source>
        <dbReference type="ARBA" id="ARBA00022679"/>
    </source>
</evidence>
<organism evidence="4 5">
    <name type="scientific">Megalodesulfovibrio gigas (strain ATCC 19364 / DSM 1382 / NCIMB 9332 / VKM B-1759)</name>
    <name type="common">Desulfovibrio gigas</name>
    <dbReference type="NCBI Taxonomy" id="1121448"/>
    <lineage>
        <taxon>Bacteria</taxon>
        <taxon>Pseudomonadati</taxon>
        <taxon>Thermodesulfobacteriota</taxon>
        <taxon>Desulfovibrionia</taxon>
        <taxon>Desulfovibrionales</taxon>
        <taxon>Desulfovibrionaceae</taxon>
        <taxon>Megalodesulfovibrio</taxon>
    </lineage>
</organism>
<protein>
    <submittedName>
        <fullName evidence="4">Putative 8-amino-7-oxononanoate synthase</fullName>
    </submittedName>
</protein>
<dbReference type="InterPro" id="IPR015421">
    <property type="entry name" value="PyrdxlP-dep_Trfase_major"/>
</dbReference>
<accession>T2GG19</accession>
<sequence>MKLSKRFQAFTRLIQSPMAKEHYAYFQPIDRSFGTEVEVHGQRLIMAGSNDYLGLTHDPRVQEAAIQAIKRWGTGPGGSRFLSGNMTLHEELEARLAAFVGKKHVVVHTTGFLTNLGAISSLMQKDDVILFDKENHASIQEGCNNTGARIMYFEHNSRDSAERRLAQARESHPDSVCFLITEGVFSMSGDVANMPELIKIKRANPDLVFYLDDAHGLGVLGRGRGTAQHFGVAQDVDFIMGTFSKAMASTGGFIASDHEDALTYVKNNSKTLIFSAALAAANAATVLECLNILEAEPERVDRLWEITRKIRTGYREIGLEFGDNESPIIPIYVGDEFKALRISKELFKRGVFALPAIYPAVPKGKALIRTAYMSTHTDAQLDVVLTALGELAREFGIRVQDTQAAQAPVRDDNAGAMAAASS</sequence>
<dbReference type="InterPro" id="IPR015422">
    <property type="entry name" value="PyrdxlP-dep_Trfase_small"/>
</dbReference>
<dbReference type="GO" id="GO:0030170">
    <property type="term" value="F:pyridoxal phosphate binding"/>
    <property type="evidence" value="ECO:0007669"/>
    <property type="project" value="InterPro"/>
</dbReference>
<evidence type="ECO:0000256" key="1">
    <source>
        <dbReference type="ARBA" id="ARBA00001933"/>
    </source>
</evidence>
<dbReference type="InterPro" id="IPR050087">
    <property type="entry name" value="AON_synthase_class-II"/>
</dbReference>
<name>T2GG19_MEGG1</name>
<dbReference type="Gene3D" id="3.90.1150.10">
    <property type="entry name" value="Aspartate Aminotransferase, domain 1"/>
    <property type="match status" value="1"/>
</dbReference>
<dbReference type="eggNOG" id="COG0156">
    <property type="taxonomic scope" value="Bacteria"/>
</dbReference>
<feature type="domain" description="Aminotransferase class I/classII large" evidence="3">
    <location>
        <begin position="48"/>
        <end position="388"/>
    </location>
</feature>
<dbReference type="STRING" id="1121448.DGI_3426"/>
<comment type="cofactor">
    <cofactor evidence="1">
        <name>pyridoxal 5'-phosphate</name>
        <dbReference type="ChEBI" id="CHEBI:597326"/>
    </cofactor>
</comment>
<proteinExistence type="predicted"/>
<evidence type="ECO:0000313" key="4">
    <source>
        <dbReference type="EMBL" id="AGW15106.1"/>
    </source>
</evidence>
<dbReference type="RefSeq" id="WP_021762227.1">
    <property type="nucleotide sequence ID" value="NC_022444.1"/>
</dbReference>
<dbReference type="PATRIC" id="fig|1121448.10.peg.3377"/>
<keyword evidence="5" id="KW-1185">Reference proteome</keyword>
<dbReference type="GO" id="GO:0016740">
    <property type="term" value="F:transferase activity"/>
    <property type="evidence" value="ECO:0007669"/>
    <property type="project" value="UniProtKB-KW"/>
</dbReference>
<dbReference type="SUPFAM" id="SSF53383">
    <property type="entry name" value="PLP-dependent transferases"/>
    <property type="match status" value="1"/>
</dbReference>
<dbReference type="Proteomes" id="UP000016587">
    <property type="component" value="Chromosome"/>
</dbReference>
<dbReference type="OrthoDB" id="9807157at2"/>
<dbReference type="InterPro" id="IPR015424">
    <property type="entry name" value="PyrdxlP-dep_Trfase"/>
</dbReference>
<reference evidence="5" key="2">
    <citation type="submission" date="2013-07" db="EMBL/GenBank/DDBJ databases">
        <authorList>
            <person name="Morais-Silva F.O."/>
            <person name="Rezende A.M."/>
            <person name="Pimentel C."/>
            <person name="Resende D.M."/>
            <person name="Santos C.I."/>
            <person name="Clemente C."/>
            <person name="de Oliveira L.M."/>
            <person name="da Silva S.M."/>
            <person name="Costa D.A."/>
            <person name="Varela-Raposo A."/>
            <person name="Horacio E.C.A."/>
            <person name="Matos M."/>
            <person name="Flores O."/>
            <person name="Ruiz J.C."/>
            <person name="Rodrigues-Pousada C."/>
        </authorList>
    </citation>
    <scope>NUCLEOTIDE SEQUENCE [LARGE SCALE GENOMIC DNA]</scope>
    <source>
        <strain evidence="5">ATCC 19364 / DSM 1382 / NCIMB 9332 / VKM B-1759</strain>
    </source>
</reference>
<evidence type="ECO:0000259" key="3">
    <source>
        <dbReference type="Pfam" id="PF00155"/>
    </source>
</evidence>
<dbReference type="KEGG" id="dgg:DGI_3426"/>
<reference evidence="4 5" key="1">
    <citation type="journal article" date="2013" name="J. Bacteriol.">
        <title>Roles of HynAB and Ech, the only two hydrogenases found in the model sulfate reducer Desulfovibrio gigas.</title>
        <authorList>
            <person name="Morais-Silva F.O."/>
            <person name="Santos C.I."/>
            <person name="Rodrigues R."/>
            <person name="Pereira I.A."/>
            <person name="Rodrigues-Pousada C."/>
        </authorList>
    </citation>
    <scope>NUCLEOTIDE SEQUENCE [LARGE SCALE GENOMIC DNA]</scope>
    <source>
        <strain evidence="5">ATCC 19364 / DSM 1382 / NCIMB 9332 / VKM B-1759</strain>
    </source>
</reference>
<gene>
    <name evidence="4" type="ORF">DGI_3426</name>
</gene>
<dbReference type="Pfam" id="PF00155">
    <property type="entry name" value="Aminotran_1_2"/>
    <property type="match status" value="1"/>
</dbReference>
<dbReference type="HOGENOM" id="CLU_015846_11_0_7"/>